<dbReference type="EMBL" id="JBBNAG010000011">
    <property type="protein sequence ID" value="KAK9094396.1"/>
    <property type="molecule type" value="Genomic_DNA"/>
</dbReference>
<gene>
    <name evidence="1" type="ORF">Scep_025865</name>
</gene>
<proteinExistence type="predicted"/>
<sequence>MRQRRWLELLKDYDFAIEYQPGKANVVADALSRKGPNSETVACKMTHEFGLLEAAAAMSLSEVPDTAEAHI</sequence>
<accession>A0AAP0HRZ0</accession>
<organism evidence="1 2">
    <name type="scientific">Stephania cephalantha</name>
    <dbReference type="NCBI Taxonomy" id="152367"/>
    <lineage>
        <taxon>Eukaryota</taxon>
        <taxon>Viridiplantae</taxon>
        <taxon>Streptophyta</taxon>
        <taxon>Embryophyta</taxon>
        <taxon>Tracheophyta</taxon>
        <taxon>Spermatophyta</taxon>
        <taxon>Magnoliopsida</taxon>
        <taxon>Ranunculales</taxon>
        <taxon>Menispermaceae</taxon>
        <taxon>Menispermoideae</taxon>
        <taxon>Cissampelideae</taxon>
        <taxon>Stephania</taxon>
    </lineage>
</organism>
<name>A0AAP0HRZ0_9MAGN</name>
<evidence type="ECO:0000313" key="2">
    <source>
        <dbReference type="Proteomes" id="UP001419268"/>
    </source>
</evidence>
<dbReference type="Proteomes" id="UP001419268">
    <property type="component" value="Unassembled WGS sequence"/>
</dbReference>
<keyword evidence="2" id="KW-1185">Reference proteome</keyword>
<evidence type="ECO:0000313" key="1">
    <source>
        <dbReference type="EMBL" id="KAK9094396.1"/>
    </source>
</evidence>
<protein>
    <submittedName>
        <fullName evidence="1">Uncharacterized protein</fullName>
    </submittedName>
</protein>
<comment type="caution">
    <text evidence="1">The sequence shown here is derived from an EMBL/GenBank/DDBJ whole genome shotgun (WGS) entry which is preliminary data.</text>
</comment>
<reference evidence="1 2" key="1">
    <citation type="submission" date="2024-01" db="EMBL/GenBank/DDBJ databases">
        <title>Genome assemblies of Stephania.</title>
        <authorList>
            <person name="Yang L."/>
        </authorList>
    </citation>
    <scope>NUCLEOTIDE SEQUENCE [LARGE SCALE GENOMIC DNA]</scope>
    <source>
        <strain evidence="1">JXDWG</strain>
        <tissue evidence="1">Leaf</tissue>
    </source>
</reference>
<dbReference type="AlphaFoldDB" id="A0AAP0HRZ0"/>